<comment type="caution">
    <text evidence="4">The sequence shown here is derived from an EMBL/GenBank/DDBJ whole genome shotgun (WGS) entry which is preliminary data.</text>
</comment>
<reference evidence="2" key="4">
    <citation type="journal article" date="2022" name="Nat. Biotechnol.">
        <title>Carbon-negative production of acetone and isopropanol by gas fermentation at industrial pilot scale.</title>
        <authorList>
            <person name="Liew F.E."/>
            <person name="Nogle R."/>
            <person name="Abdalla T."/>
            <person name="Rasor B.J."/>
            <person name="Canter C."/>
            <person name="Jensen R.O."/>
            <person name="Wang L."/>
            <person name="Strutz J."/>
            <person name="Chirania P."/>
            <person name="De Tissera S."/>
            <person name="Mueller A.P."/>
            <person name="Ruan Z."/>
            <person name="Gao A."/>
            <person name="Tran L."/>
            <person name="Engle N.L."/>
            <person name="Bromley J.C."/>
            <person name="Daniell J."/>
            <person name="Conrado R."/>
            <person name="Tschaplinski T.J."/>
            <person name="Giannone R.J."/>
            <person name="Hettich R.L."/>
            <person name="Karim A.S."/>
            <person name="Simpson S.D."/>
            <person name="Brown S.D."/>
            <person name="Leang C."/>
            <person name="Jewett M.C."/>
            <person name="Kopke M."/>
        </authorList>
    </citation>
    <scope>NUCLEOTIDE SEQUENCE</scope>
    <source>
        <strain evidence="2">DJ015</strain>
    </source>
</reference>
<accession>A0A1S8RTX9</accession>
<reference evidence="3" key="3">
    <citation type="submission" date="2020-11" db="EMBL/GenBank/DDBJ databases">
        <authorList>
            <person name="Thieme N."/>
            <person name="Liebl W."/>
            <person name="Zverlov V."/>
        </authorList>
    </citation>
    <scope>NUCLEOTIDE SEQUENCE</scope>
    <source>
        <strain evidence="3">NT08</strain>
    </source>
</reference>
<gene>
    <name evidence="4" type="ORF">CBEIBR21_25080</name>
    <name evidence="2" type="ORF">HGI39_11575</name>
    <name evidence="3" type="ORF">IS491_06245</name>
</gene>
<name>A0A1S8RTX9_CLOBE</name>
<dbReference type="EMBL" id="MWMH01000013">
    <property type="protein sequence ID" value="OOP70679.1"/>
    <property type="molecule type" value="Genomic_DNA"/>
</dbReference>
<dbReference type="Proteomes" id="UP001194098">
    <property type="component" value="Unassembled WGS sequence"/>
</dbReference>
<feature type="transmembrane region" description="Helical" evidence="1">
    <location>
        <begin position="35"/>
        <end position="52"/>
    </location>
</feature>
<proteinExistence type="predicted"/>
<sequence length="86" mass="9575">MESNKINTRLSLVGALLGLTLFTMGGLLNTILNRYIIIIPTVTIIISLISLIKSKKTDIKIKSYSSLGLILGLFYFILSLYELLKL</sequence>
<organism evidence="4 5">
    <name type="scientific">Clostridium beijerinckii</name>
    <name type="common">Clostridium MP</name>
    <dbReference type="NCBI Taxonomy" id="1520"/>
    <lineage>
        <taxon>Bacteria</taxon>
        <taxon>Bacillati</taxon>
        <taxon>Bacillota</taxon>
        <taxon>Clostridia</taxon>
        <taxon>Eubacteriales</taxon>
        <taxon>Clostridiaceae</taxon>
        <taxon>Clostridium</taxon>
    </lineage>
</organism>
<dbReference type="AlphaFoldDB" id="A0A1S8RTX9"/>
<evidence type="ECO:0000313" key="3">
    <source>
        <dbReference type="EMBL" id="MBF7808266.1"/>
    </source>
</evidence>
<evidence type="ECO:0000256" key="1">
    <source>
        <dbReference type="SAM" id="Phobius"/>
    </source>
</evidence>
<dbReference type="EMBL" id="JADOEF010000001">
    <property type="protein sequence ID" value="MBF7808266.1"/>
    <property type="molecule type" value="Genomic_DNA"/>
</dbReference>
<reference evidence="4 5" key="1">
    <citation type="submission" date="2017-02" db="EMBL/GenBank/DDBJ databases">
        <title>Genome sequence of Clostridium beijerinckii Br21.</title>
        <authorList>
            <person name="Fonseca B.C."/>
            <person name="Guazzaroni M.E."/>
            <person name="Riano-Pachon D.M."/>
            <person name="Reginatto V."/>
        </authorList>
    </citation>
    <scope>NUCLEOTIDE SEQUENCE [LARGE SCALE GENOMIC DNA]</scope>
    <source>
        <strain evidence="4 5">Br21</strain>
    </source>
</reference>
<reference evidence="2" key="2">
    <citation type="submission" date="2020-04" db="EMBL/GenBank/DDBJ databases">
        <authorList>
            <person name="Brown S."/>
        </authorList>
    </citation>
    <scope>NUCLEOTIDE SEQUENCE</scope>
    <source>
        <strain evidence="2">DJ015</strain>
    </source>
</reference>
<dbReference type="EMBL" id="JABAGV010000026">
    <property type="protein sequence ID" value="MBC2475341.1"/>
    <property type="molecule type" value="Genomic_DNA"/>
</dbReference>
<feature type="transmembrane region" description="Helical" evidence="1">
    <location>
        <begin position="64"/>
        <end position="84"/>
    </location>
</feature>
<protein>
    <recommendedName>
        <fullName evidence="6">DUF3953 domain-containing protein</fullName>
    </recommendedName>
</protein>
<evidence type="ECO:0000313" key="2">
    <source>
        <dbReference type="EMBL" id="MBC2475341.1"/>
    </source>
</evidence>
<dbReference type="RefSeq" id="WP_023974925.1">
    <property type="nucleotide sequence ID" value="NZ_CP073279.1"/>
</dbReference>
<dbReference type="Proteomes" id="UP000631418">
    <property type="component" value="Unassembled WGS sequence"/>
</dbReference>
<evidence type="ECO:0008006" key="6">
    <source>
        <dbReference type="Google" id="ProtNLM"/>
    </source>
</evidence>
<keyword evidence="1" id="KW-1133">Transmembrane helix</keyword>
<keyword evidence="1" id="KW-0812">Transmembrane</keyword>
<keyword evidence="1" id="KW-0472">Membrane</keyword>
<evidence type="ECO:0000313" key="4">
    <source>
        <dbReference type="EMBL" id="OOP70679.1"/>
    </source>
</evidence>
<dbReference type="Proteomes" id="UP000190959">
    <property type="component" value="Unassembled WGS sequence"/>
</dbReference>
<evidence type="ECO:0000313" key="5">
    <source>
        <dbReference type="Proteomes" id="UP000190959"/>
    </source>
</evidence>